<dbReference type="EMBL" id="JARTMM020000004">
    <property type="protein sequence ID" value="MEC5498919.1"/>
    <property type="molecule type" value="Genomic_DNA"/>
</dbReference>
<dbReference type="EMBL" id="NXDV01000033">
    <property type="protein sequence ID" value="PHQ01026.1"/>
    <property type="molecule type" value="Genomic_DNA"/>
</dbReference>
<gene>
    <name evidence="3" type="ORF">CPI82_19660</name>
    <name evidence="2" type="ORF">P9867_021555</name>
    <name evidence="1" type="ORF">P9867_18255</name>
</gene>
<dbReference type="RefSeq" id="WP_086373862.1">
    <property type="nucleotide sequence ID" value="NZ_NRIF01000032.1"/>
</dbReference>
<dbReference type="InterPro" id="IPR036390">
    <property type="entry name" value="WH_DNA-bd_sf"/>
</dbReference>
<evidence type="ECO:0000313" key="2">
    <source>
        <dbReference type="EMBL" id="MEC5498919.1"/>
    </source>
</evidence>
<dbReference type="Proteomes" id="UP001174156">
    <property type="component" value="Unassembled WGS sequence"/>
</dbReference>
<reference evidence="2" key="4">
    <citation type="submission" date="2024-01" db="EMBL/GenBank/DDBJ databases">
        <authorList>
            <person name="Macesic N."/>
        </authorList>
    </citation>
    <scope>NUCLEOTIDE SEQUENCE</scope>
    <source>
        <strain evidence="2">CPO519</strain>
    </source>
</reference>
<comment type="caution">
    <text evidence="1">The sequence shown here is derived from an EMBL/GenBank/DDBJ whole genome shotgun (WGS) entry which is preliminary data.</text>
</comment>
<evidence type="ECO:0000313" key="5">
    <source>
        <dbReference type="Proteomes" id="UP001174156"/>
    </source>
</evidence>
<proteinExistence type="predicted"/>
<evidence type="ECO:0000313" key="4">
    <source>
        <dbReference type="Proteomes" id="UP000223291"/>
    </source>
</evidence>
<reference evidence="1" key="3">
    <citation type="submission" date="2023-01" db="EMBL/GenBank/DDBJ databases">
        <title>Genomic dissection of endemic carbapenem resistance: metallo-beta-lactamase gene dissemination through clonal, plasmid and integron transfer pathways.</title>
        <authorList>
            <person name="Macesic N."/>
        </authorList>
    </citation>
    <scope>NUCLEOTIDE SEQUENCE</scope>
    <source>
        <strain evidence="1">CPO519</strain>
    </source>
</reference>
<evidence type="ECO:0000313" key="1">
    <source>
        <dbReference type="EMBL" id="MDK4883536.1"/>
    </source>
</evidence>
<reference evidence="2 5" key="2">
    <citation type="journal article" date="2023" name="Nat. Commun.">
        <title>Genomic dissection of endemic carbapenem resistance reveals metallo-beta-lactamase dissemination through clonal, plasmid and integron transfer.</title>
        <authorList>
            <person name="Macesic N."/>
            <person name="Hawkey J."/>
            <person name="Vezina B."/>
            <person name="Wisniewski J.A."/>
            <person name="Cottingham H."/>
            <person name="Blakeway L.V."/>
            <person name="Harshegyi T."/>
            <person name="Pragastis K."/>
            <person name="Badoordeen G.Z."/>
            <person name="Dennison A."/>
            <person name="Spelman D.W."/>
            <person name="Jenney A.W.J."/>
            <person name="Peleg A.Y."/>
        </authorList>
    </citation>
    <scope>NUCLEOTIDE SEQUENCE [LARGE SCALE GENOMIC DNA]</scope>
    <source>
        <strain evidence="2 5">CPO519</strain>
    </source>
</reference>
<dbReference type="InterPro" id="IPR036388">
    <property type="entry name" value="WH-like_DNA-bd_sf"/>
</dbReference>
<reference evidence="3 4" key="1">
    <citation type="submission" date="2017-09" db="EMBL/GenBank/DDBJ databases">
        <title>Draft genome of Acinetobacter baumannii strain I43, a mercury resistant bacteria.</title>
        <authorList>
            <person name="Siqueira K.A."/>
            <person name="Mello I.S."/>
            <person name="Mendes T.A."/>
            <person name="Soares M.A."/>
        </authorList>
    </citation>
    <scope>NUCLEOTIDE SEQUENCE [LARGE SCALE GENOMIC DNA]</scope>
    <source>
        <strain evidence="3 4">I43</strain>
    </source>
</reference>
<organism evidence="1">
    <name type="scientific">Acinetobacter baumannii</name>
    <dbReference type="NCBI Taxonomy" id="470"/>
    <lineage>
        <taxon>Bacteria</taxon>
        <taxon>Pseudomonadati</taxon>
        <taxon>Pseudomonadota</taxon>
        <taxon>Gammaproteobacteria</taxon>
        <taxon>Moraxellales</taxon>
        <taxon>Moraxellaceae</taxon>
        <taxon>Acinetobacter</taxon>
        <taxon>Acinetobacter calcoaceticus/baumannii complex</taxon>
    </lineage>
</organism>
<dbReference type="Gene3D" id="1.10.10.10">
    <property type="entry name" value="Winged helix-like DNA-binding domain superfamily/Winged helix DNA-binding domain"/>
    <property type="match status" value="1"/>
</dbReference>
<protein>
    <submittedName>
        <fullName evidence="1">Helix-turn-helix domain-containing protein</fullName>
    </submittedName>
</protein>
<name>A0AA90HR23_ACIBA</name>
<dbReference type="SUPFAM" id="SSF46785">
    <property type="entry name" value="Winged helix' DNA-binding domain"/>
    <property type="match status" value="1"/>
</dbReference>
<dbReference type="Pfam" id="PF13730">
    <property type="entry name" value="HTH_36"/>
    <property type="match status" value="1"/>
</dbReference>
<dbReference type="EMBL" id="JARTMM010000104">
    <property type="protein sequence ID" value="MDK4883536.1"/>
    <property type="molecule type" value="Genomic_DNA"/>
</dbReference>
<evidence type="ECO:0000313" key="3">
    <source>
        <dbReference type="EMBL" id="PHQ01026.1"/>
    </source>
</evidence>
<accession>A0AA90HR23</accession>
<sequence length="128" mass="14897">MKNYSFIEKWGKVTSQLGFVSVPTALLFAQSDLRINALEMNVLMNLLMHWWDKDQYPYPSQKAIAFRVGVSSRTVQRVLKELEDKELIKRELSSRTHKVFKGRNVYNLDPLIEALETLTPTIQERLGK</sequence>
<dbReference type="AlphaFoldDB" id="A0AA90HR23"/>
<dbReference type="Proteomes" id="UP000223291">
    <property type="component" value="Unassembled WGS sequence"/>
</dbReference>